<dbReference type="InterPro" id="IPR008995">
    <property type="entry name" value="Mo/tungstate-bd_C_term_dom"/>
</dbReference>
<evidence type="ECO:0000256" key="4">
    <source>
        <dbReference type="ARBA" id="ARBA00022840"/>
    </source>
</evidence>
<keyword evidence="10" id="KW-1185">Reference proteome</keyword>
<dbReference type="Pfam" id="PF00005">
    <property type="entry name" value="ABC_tran"/>
    <property type="match status" value="1"/>
</dbReference>
<dbReference type="InterPro" id="IPR003593">
    <property type="entry name" value="AAA+_ATPase"/>
</dbReference>
<proteinExistence type="inferred from homology"/>
<sequence>MGGDLVCENLDKYSVVLKGVSKSFDDEMILKSVDLELEKGKFYTLLGPSGCGKTTILNLIAGFLEANSGEIYINGENVLDVPASKRKVNTVFQNYSLFPHMNVFDNVAFGLEIKKTDKKIIKKEVEKALDMVNLSGFEKREISQMSGGQRQRVAIARALVNKPDVLLLDEPLSALDMKLRKSMQVLLRDLQWELGITFVFVTHDQEEALAMSDWIFVMDKGEIVQQGSPKDIYDEPINRYVAQFIGESNILKARMVDDYKVEFANKTFACSDAGINKNERVEVVIRPEDINVVPIENADIVVNIDNILYRGVFNELICFDSSDFRWKIHTTRTFEEGDDIGIKIDADNIHVMRYNESEDDFDKRIEKYAIGEDDG</sequence>
<comment type="function">
    <text evidence="7">Part of the ABC transporter complex PotABCD involved in spermidine/putrescine import. Responsible for energy coupling to the transport system.</text>
</comment>
<dbReference type="GO" id="GO:0043190">
    <property type="term" value="C:ATP-binding cassette (ABC) transporter complex"/>
    <property type="evidence" value="ECO:0007669"/>
    <property type="project" value="InterPro"/>
</dbReference>
<dbReference type="InterPro" id="IPR003439">
    <property type="entry name" value="ABC_transporter-like_ATP-bd"/>
</dbReference>
<keyword evidence="6 7" id="KW-0472">Membrane</keyword>
<dbReference type="SUPFAM" id="SSF50331">
    <property type="entry name" value="MOP-like"/>
    <property type="match status" value="1"/>
</dbReference>
<dbReference type="SUPFAM" id="SSF52540">
    <property type="entry name" value="P-loop containing nucleoside triphosphate hydrolases"/>
    <property type="match status" value="1"/>
</dbReference>
<gene>
    <name evidence="7" type="primary">potA</name>
    <name evidence="9" type="ORF">I6H46_01770</name>
</gene>
<dbReference type="Proteomes" id="UP000595871">
    <property type="component" value="Chromosome"/>
</dbReference>
<comment type="similarity">
    <text evidence="7">Belongs to the ABC transporter superfamily. Spermidine/putrescine importer (TC 3.A.1.11.1) family.</text>
</comment>
<evidence type="ECO:0000256" key="7">
    <source>
        <dbReference type="RuleBase" id="RU364083"/>
    </source>
</evidence>
<dbReference type="GO" id="GO:0005524">
    <property type="term" value="F:ATP binding"/>
    <property type="evidence" value="ECO:0007669"/>
    <property type="project" value="UniProtKB-KW"/>
</dbReference>
<dbReference type="GO" id="GO:0015417">
    <property type="term" value="F:ABC-type polyamine transporter activity"/>
    <property type="evidence" value="ECO:0007669"/>
    <property type="project" value="UniProtKB-EC"/>
</dbReference>
<dbReference type="InterPro" id="IPR017871">
    <property type="entry name" value="ABC_transporter-like_CS"/>
</dbReference>
<evidence type="ECO:0000313" key="9">
    <source>
        <dbReference type="EMBL" id="QQN56377.1"/>
    </source>
</evidence>
<keyword evidence="5 7" id="KW-1278">Translocase</keyword>
<evidence type="ECO:0000259" key="8">
    <source>
        <dbReference type="PROSITE" id="PS50893"/>
    </source>
</evidence>
<dbReference type="PROSITE" id="PS50893">
    <property type="entry name" value="ABC_TRANSPORTER_2"/>
    <property type="match status" value="1"/>
</dbReference>
<dbReference type="Gene3D" id="2.40.50.100">
    <property type="match status" value="1"/>
</dbReference>
<keyword evidence="3 7" id="KW-0547">Nucleotide-binding</keyword>
<feature type="domain" description="ABC transporter" evidence="8">
    <location>
        <begin position="15"/>
        <end position="245"/>
    </location>
</feature>
<evidence type="ECO:0000256" key="5">
    <source>
        <dbReference type="ARBA" id="ARBA00022967"/>
    </source>
</evidence>
<dbReference type="EC" id="7.6.2.11" evidence="7"/>
<accession>A0A7T7UUE7</accession>
<evidence type="ECO:0000256" key="1">
    <source>
        <dbReference type="ARBA" id="ARBA00022448"/>
    </source>
</evidence>
<dbReference type="PROSITE" id="PS00211">
    <property type="entry name" value="ABC_TRANSPORTER_1"/>
    <property type="match status" value="1"/>
</dbReference>
<dbReference type="Gene3D" id="3.40.50.300">
    <property type="entry name" value="P-loop containing nucleotide triphosphate hydrolases"/>
    <property type="match status" value="1"/>
</dbReference>
<keyword evidence="2 7" id="KW-1003">Cell membrane</keyword>
<dbReference type="RefSeq" id="WP_019118662.1">
    <property type="nucleotide sequence ID" value="NZ_CP067016.1"/>
</dbReference>
<dbReference type="EMBL" id="CP067016">
    <property type="protein sequence ID" value="QQN56377.1"/>
    <property type="molecule type" value="Genomic_DNA"/>
</dbReference>
<dbReference type="InterPro" id="IPR050093">
    <property type="entry name" value="ABC_SmlMolc_Importer"/>
</dbReference>
<comment type="subunit">
    <text evidence="7">The complex is composed of two ATP-binding proteins (PotA), two transmembrane proteins (PotB and PotC) and a solute-binding protein (PotD).</text>
</comment>
<organism evidence="9 10">
    <name type="scientific">Anaerococcus obesiensis</name>
    <dbReference type="NCBI Taxonomy" id="1287640"/>
    <lineage>
        <taxon>Bacteria</taxon>
        <taxon>Bacillati</taxon>
        <taxon>Bacillota</taxon>
        <taxon>Tissierellia</taxon>
        <taxon>Tissierellales</taxon>
        <taxon>Peptoniphilaceae</taxon>
        <taxon>Anaerococcus</taxon>
    </lineage>
</organism>
<keyword evidence="1 7" id="KW-0813">Transport</keyword>
<dbReference type="GO" id="GO:0016887">
    <property type="term" value="F:ATP hydrolysis activity"/>
    <property type="evidence" value="ECO:0007669"/>
    <property type="project" value="InterPro"/>
</dbReference>
<dbReference type="FunFam" id="3.40.50.300:FF:000133">
    <property type="entry name" value="Spermidine/putrescine import ATP-binding protein PotA"/>
    <property type="match status" value="1"/>
</dbReference>
<dbReference type="KEGG" id="aob:I6H46_01770"/>
<reference evidence="9 10" key="1">
    <citation type="submission" date="2020-12" db="EMBL/GenBank/DDBJ databases">
        <title>FDA dAtabase for Regulatory Grade micrObial Sequences (FDA-ARGOS): Supporting development and validation of Infectious Disease Dx tests.</title>
        <authorList>
            <person name="Sproer C."/>
            <person name="Gronow S."/>
            <person name="Severitt S."/>
            <person name="Schroder I."/>
            <person name="Tallon L."/>
            <person name="Sadzewicz L."/>
            <person name="Zhao X."/>
            <person name="Boylan J."/>
            <person name="Ott S."/>
            <person name="Bowen H."/>
            <person name="Vavikolanu K."/>
            <person name="Mehta A."/>
            <person name="Aluvathingal J."/>
            <person name="Nadendla S."/>
            <person name="Lowell S."/>
            <person name="Myers T."/>
            <person name="Yan Y."/>
            <person name="Sichtig H."/>
        </authorList>
    </citation>
    <scope>NUCLEOTIDE SEQUENCE [LARGE SCALE GENOMIC DNA]</scope>
    <source>
        <strain evidence="9 10">FDAARGOS_989</strain>
    </source>
</reference>
<comment type="catalytic activity">
    <reaction evidence="7">
        <text>ATP + H2O + polyamine-[polyamine-binding protein]Side 1 = ADP + phosphate + polyamineSide 2 + [polyamine-binding protein]Side 1.</text>
        <dbReference type="EC" id="7.6.2.11"/>
    </reaction>
</comment>
<dbReference type="InterPro" id="IPR027417">
    <property type="entry name" value="P-loop_NTPase"/>
</dbReference>
<dbReference type="PANTHER" id="PTHR42781:SF4">
    <property type="entry name" value="SPERMIDINE_PUTRESCINE IMPORT ATP-BINDING PROTEIN POTA"/>
    <property type="match status" value="1"/>
</dbReference>
<protein>
    <recommendedName>
        <fullName evidence="7">Spermidine/putrescine import ATP-binding protein PotA</fullName>
        <ecNumber evidence="7">7.6.2.11</ecNumber>
    </recommendedName>
</protein>
<dbReference type="PANTHER" id="PTHR42781">
    <property type="entry name" value="SPERMIDINE/PUTRESCINE IMPORT ATP-BINDING PROTEIN POTA"/>
    <property type="match status" value="1"/>
</dbReference>
<dbReference type="AlphaFoldDB" id="A0A7T7UUE7"/>
<dbReference type="NCBIfam" id="TIGR01187">
    <property type="entry name" value="potA"/>
    <property type="match status" value="1"/>
</dbReference>
<evidence type="ECO:0000256" key="6">
    <source>
        <dbReference type="ARBA" id="ARBA00023136"/>
    </source>
</evidence>
<evidence type="ECO:0000256" key="2">
    <source>
        <dbReference type="ARBA" id="ARBA00022475"/>
    </source>
</evidence>
<name>A0A7T7UUE7_9FIRM</name>
<dbReference type="SMART" id="SM00382">
    <property type="entry name" value="AAA"/>
    <property type="match status" value="1"/>
</dbReference>
<keyword evidence="4 7" id="KW-0067">ATP-binding</keyword>
<dbReference type="InterPro" id="IPR005893">
    <property type="entry name" value="PotA-like"/>
</dbReference>
<evidence type="ECO:0000256" key="3">
    <source>
        <dbReference type="ARBA" id="ARBA00022741"/>
    </source>
</evidence>
<evidence type="ECO:0000313" key="10">
    <source>
        <dbReference type="Proteomes" id="UP000595871"/>
    </source>
</evidence>